<reference evidence="2 3" key="1">
    <citation type="submission" date="2013-08" db="EMBL/GenBank/DDBJ databases">
        <title>Flavobacterium saliperosum type strain genome sequencing.</title>
        <authorList>
            <person name="Lee K."/>
            <person name="Yi H."/>
            <person name="Park S."/>
            <person name="Chun J."/>
        </authorList>
    </citation>
    <scope>NUCLEOTIDE SEQUENCE [LARGE SCALE GENOMIC DNA]</scope>
    <source>
        <strain evidence="2 3">S13</strain>
    </source>
</reference>
<evidence type="ECO:0000256" key="1">
    <source>
        <dbReference type="SAM" id="MobiDB-lite"/>
    </source>
</evidence>
<keyword evidence="3" id="KW-1185">Reference proteome</keyword>
<feature type="compositionally biased region" description="Basic residues" evidence="1">
    <location>
        <begin position="47"/>
        <end position="56"/>
    </location>
</feature>
<dbReference type="Proteomes" id="UP000018234">
    <property type="component" value="Unassembled WGS sequence"/>
</dbReference>
<sequence>MYAAFAFMIVFGFDSCVVKHHHHKTVVVKKKRLPPGQAKKISGDRSARRHAPGHNK</sequence>
<evidence type="ECO:0000313" key="3">
    <source>
        <dbReference type="Proteomes" id="UP000018234"/>
    </source>
</evidence>
<gene>
    <name evidence="2" type="ORF">FSS13T_26800</name>
</gene>
<name>A0ABN0QDA2_9FLAO</name>
<proteinExistence type="predicted"/>
<dbReference type="EMBL" id="AVFO01000053">
    <property type="protein sequence ID" value="ESU21523.1"/>
    <property type="molecule type" value="Genomic_DNA"/>
</dbReference>
<comment type="caution">
    <text evidence="2">The sequence shown here is derived from an EMBL/GenBank/DDBJ whole genome shotgun (WGS) entry which is preliminary data.</text>
</comment>
<feature type="region of interest" description="Disordered" evidence="1">
    <location>
        <begin position="28"/>
        <end position="56"/>
    </location>
</feature>
<accession>A0ABN0QDA2</accession>
<protein>
    <submittedName>
        <fullName evidence="2">Uncharacterized protein</fullName>
    </submittedName>
</protein>
<evidence type="ECO:0000313" key="2">
    <source>
        <dbReference type="EMBL" id="ESU21523.1"/>
    </source>
</evidence>
<organism evidence="2 3">
    <name type="scientific">Flavobacterium saliperosum S13</name>
    <dbReference type="NCBI Taxonomy" id="1341155"/>
    <lineage>
        <taxon>Bacteria</taxon>
        <taxon>Pseudomonadati</taxon>
        <taxon>Bacteroidota</taxon>
        <taxon>Flavobacteriia</taxon>
        <taxon>Flavobacteriales</taxon>
        <taxon>Flavobacteriaceae</taxon>
        <taxon>Flavobacterium</taxon>
    </lineage>
</organism>